<dbReference type="OrthoDB" id="9805492at2"/>
<dbReference type="Gene3D" id="2.30.130.10">
    <property type="entry name" value="PUA domain"/>
    <property type="match status" value="1"/>
</dbReference>
<dbReference type="Gene3D" id="3.40.50.150">
    <property type="entry name" value="Vaccinia Virus protein VP39"/>
    <property type="match status" value="1"/>
</dbReference>
<dbReference type="CDD" id="cd11572">
    <property type="entry name" value="RlmI_M_like"/>
    <property type="match status" value="1"/>
</dbReference>
<evidence type="ECO:0000256" key="3">
    <source>
        <dbReference type="ARBA" id="ARBA00022691"/>
    </source>
</evidence>
<evidence type="ECO:0000313" key="6">
    <source>
        <dbReference type="EMBL" id="AMB99443.1"/>
    </source>
</evidence>
<dbReference type="EMBL" id="CP014163">
    <property type="protein sequence ID" value="AMB99443.1"/>
    <property type="molecule type" value="Genomic_DNA"/>
</dbReference>
<dbReference type="Pfam" id="PF10672">
    <property type="entry name" value="Methyltrans_SAM"/>
    <property type="match status" value="1"/>
</dbReference>
<keyword evidence="3" id="KW-0949">S-adenosyl-L-methionine</keyword>
<dbReference type="SUPFAM" id="SSF53335">
    <property type="entry name" value="S-adenosyl-L-methionine-dependent methyltransferases"/>
    <property type="match status" value="1"/>
</dbReference>
<dbReference type="CDD" id="cd02440">
    <property type="entry name" value="AdoMet_MTases"/>
    <property type="match status" value="1"/>
</dbReference>
<keyword evidence="2 6" id="KW-0808">Transferase</keyword>
<dbReference type="AlphaFoldDB" id="A0A120IAX4"/>
<dbReference type="GO" id="GO:0003723">
    <property type="term" value="F:RNA binding"/>
    <property type="evidence" value="ECO:0007669"/>
    <property type="project" value="InterPro"/>
</dbReference>
<evidence type="ECO:0000259" key="4">
    <source>
        <dbReference type="Pfam" id="PF10672"/>
    </source>
</evidence>
<feature type="domain" description="S-adenosylmethionine-dependent methyltransferase" evidence="4">
    <location>
        <begin position="142"/>
        <end position="379"/>
    </location>
</feature>
<dbReference type="GO" id="GO:0008168">
    <property type="term" value="F:methyltransferase activity"/>
    <property type="evidence" value="ECO:0007669"/>
    <property type="project" value="UniProtKB-KW"/>
</dbReference>
<dbReference type="InterPro" id="IPR036974">
    <property type="entry name" value="PUA_sf"/>
</dbReference>
<dbReference type="SUPFAM" id="SSF88697">
    <property type="entry name" value="PUA domain-like"/>
    <property type="match status" value="1"/>
</dbReference>
<dbReference type="PANTHER" id="PTHR43042:SF3">
    <property type="entry name" value="RIBOSOMAL RNA LARGE SUBUNIT METHYLTRANSFERASE YWBD-RELATED"/>
    <property type="match status" value="1"/>
</dbReference>
<dbReference type="GO" id="GO:0032259">
    <property type="term" value="P:methylation"/>
    <property type="evidence" value="ECO:0007669"/>
    <property type="project" value="UniProtKB-KW"/>
</dbReference>
<dbReference type="STRING" id="128944.AWM75_05290"/>
<dbReference type="InterPro" id="IPR029063">
    <property type="entry name" value="SAM-dependent_MTases_sf"/>
</dbReference>
<evidence type="ECO:0000256" key="2">
    <source>
        <dbReference type="ARBA" id="ARBA00022679"/>
    </source>
</evidence>
<evidence type="ECO:0000256" key="1">
    <source>
        <dbReference type="ARBA" id="ARBA00022603"/>
    </source>
</evidence>
<dbReference type="KEGG" id="auh:AWM75_05290"/>
<dbReference type="PANTHER" id="PTHR43042">
    <property type="entry name" value="SAM-DEPENDENT METHYLTRANSFERASE"/>
    <property type="match status" value="1"/>
</dbReference>
<dbReference type="InterPro" id="IPR019614">
    <property type="entry name" value="SAM-dep_methyl-trfase"/>
</dbReference>
<name>A0A120IAX4_9LACT</name>
<dbReference type="InterPro" id="IPR041532">
    <property type="entry name" value="RlmI-like_PUA"/>
</dbReference>
<proteinExistence type="predicted"/>
<keyword evidence="7" id="KW-1185">Reference proteome</keyword>
<dbReference type="InterPro" id="IPR015947">
    <property type="entry name" value="PUA-like_sf"/>
</dbReference>
<feature type="domain" description="RlmI-like PUA" evidence="5">
    <location>
        <begin position="11"/>
        <end position="72"/>
    </location>
</feature>
<reference evidence="7" key="2">
    <citation type="submission" date="2016-01" db="EMBL/GenBank/DDBJ databases">
        <title>Six Aerococcus type strain genome sequencing and assembly using PacBio and Illumina Hiseq.</title>
        <authorList>
            <person name="Carkaci D."/>
            <person name="Dargis R."/>
            <person name="Nielsen X.C."/>
            <person name="Skovgaard O."/>
            <person name="Fuursted K."/>
            <person name="Christensen J.J."/>
        </authorList>
    </citation>
    <scope>NUCLEOTIDE SEQUENCE [LARGE SCALE GENOMIC DNA]</scope>
    <source>
        <strain evidence="7">CCUG42038B</strain>
    </source>
</reference>
<gene>
    <name evidence="6" type="ORF">AWM75_05290</name>
</gene>
<dbReference type="Gene3D" id="3.30.750.80">
    <property type="entry name" value="RNA methyltransferase domain (HRMD) like"/>
    <property type="match status" value="1"/>
</dbReference>
<dbReference type="Proteomes" id="UP000062260">
    <property type="component" value="Chromosome"/>
</dbReference>
<reference evidence="6 7" key="1">
    <citation type="journal article" date="2016" name="Genome Announc.">
        <title>Complete Genome Sequences of Aerococcus christensenii CCUG 28831T, Aerococcus sanguinicola CCUG 43001T, Aerococcus urinae CCUG 36881T, Aerococcus urinaeequi CCUG 28094T, Aerococcus urinaehominis CCUG 42038 BT, and Aerococcus viridans CCUG 4311T.</title>
        <authorList>
            <person name="Carkaci D."/>
            <person name="Dargis R."/>
            <person name="Nielsen X.C."/>
            <person name="Skovgaard O."/>
            <person name="Fuursted K."/>
            <person name="Christensen J.J."/>
        </authorList>
    </citation>
    <scope>NUCLEOTIDE SEQUENCE [LARGE SCALE GENOMIC DNA]</scope>
    <source>
        <strain evidence="6 7">CCUG42038B</strain>
    </source>
</reference>
<dbReference type="Pfam" id="PF17785">
    <property type="entry name" value="PUA_3"/>
    <property type="match status" value="1"/>
</dbReference>
<sequence>MKRSINLAIYKLKKAASQALRAGRQLLKPEDFSQLADYQDGDLVDLVDHRGQFLGRAYLSQQNKGLGWVFSKQPGQNMNQAFFTHLFDQAKQKRAALFADPLTTAFRVFNGDGDGLGGLSIDYYAGYLLIQWYSTGIYSYRDQILAALAAVYPQARAVIGKNRFDQAGLAISEVLVGQEPASDLLVLENGINYLVNLNEGWMTGIFLDQRDVRLFIQTELAAGRRLLNTFSYTGAFGVAAAMGGAITTTNVDVANRSQALTESQYQANGLDLGAMRVYTMDVFSYFDYAAKHGESYDIIVMDPPSFARHKKGTFKATRDYRQLVSEALTILAPQGYLVCSTNASNYRPEDFLADIKAGAKDQATKISLLQSFSLPSDFPVPASSPESDYLKVNVFKKERV</sequence>
<keyword evidence="1 6" id="KW-0489">Methyltransferase</keyword>
<evidence type="ECO:0000313" key="7">
    <source>
        <dbReference type="Proteomes" id="UP000062260"/>
    </source>
</evidence>
<organism evidence="6 7">
    <name type="scientific">Aerococcus urinaehominis</name>
    <dbReference type="NCBI Taxonomy" id="128944"/>
    <lineage>
        <taxon>Bacteria</taxon>
        <taxon>Bacillati</taxon>
        <taxon>Bacillota</taxon>
        <taxon>Bacilli</taxon>
        <taxon>Lactobacillales</taxon>
        <taxon>Aerococcaceae</taxon>
        <taxon>Aerococcus</taxon>
    </lineage>
</organism>
<protein>
    <submittedName>
        <fullName evidence="6">SAM-dependent methyltransferase</fullName>
    </submittedName>
</protein>
<evidence type="ECO:0000259" key="5">
    <source>
        <dbReference type="Pfam" id="PF17785"/>
    </source>
</evidence>
<accession>A0A120IAX4</accession>